<organism evidence="2 3">
    <name type="scientific">Antricoccus suffuscus</name>
    <dbReference type="NCBI Taxonomy" id="1629062"/>
    <lineage>
        <taxon>Bacteria</taxon>
        <taxon>Bacillati</taxon>
        <taxon>Actinomycetota</taxon>
        <taxon>Actinomycetes</taxon>
        <taxon>Geodermatophilales</taxon>
        <taxon>Antricoccaceae</taxon>
        <taxon>Antricoccus</taxon>
    </lineage>
</organism>
<dbReference type="Pfam" id="PF08240">
    <property type="entry name" value="ADH_N"/>
    <property type="match status" value="1"/>
</dbReference>
<dbReference type="PANTHER" id="PTHR43677">
    <property type="entry name" value="SHORT-CHAIN DEHYDROGENASE/REDUCTASE"/>
    <property type="match status" value="1"/>
</dbReference>
<feature type="domain" description="Enoyl reductase (ER)" evidence="1">
    <location>
        <begin position="13"/>
        <end position="325"/>
    </location>
</feature>
<keyword evidence="3" id="KW-1185">Reference proteome</keyword>
<accession>A0A2T1A0C7</accession>
<sequence length="328" mass="34233">MRAWQVGAQGEPGAVMTLTDLPEVTPGDGQLAVRVRACSLGFPDVLMCRGEYQVKPDLPFVPGTEICADVIATGPGVVKFAVGDRILGSPLGAVGGLAELAIVNEYQARTAPEGLDDAEAASLLSAFQTGWIGLHRRCALRSGEYLLVHAAAGGVGNAAVQLGIAAGATVIGVTRGQKKAALVRGLGAHLVIDRTKDSVIDEVKRFTGGHGADVVYDPVGGDSYAESTKCIAFEGRILLVGFAGGEIQSQRLNHPLIKNYSILGLHAGLYTDRNRAVTATAYADLVRLVGEGKIRPLVGRRVDFSDAAEATQELADGKTTGRSVVMFS</sequence>
<dbReference type="Pfam" id="PF00107">
    <property type="entry name" value="ADH_zinc_N"/>
    <property type="match status" value="1"/>
</dbReference>
<dbReference type="InterPro" id="IPR011032">
    <property type="entry name" value="GroES-like_sf"/>
</dbReference>
<comment type="caution">
    <text evidence="2">The sequence shown here is derived from an EMBL/GenBank/DDBJ whole genome shotgun (WGS) entry which is preliminary data.</text>
</comment>
<dbReference type="InterPro" id="IPR013149">
    <property type="entry name" value="ADH-like_C"/>
</dbReference>
<dbReference type="SUPFAM" id="SSF51735">
    <property type="entry name" value="NAD(P)-binding Rossmann-fold domains"/>
    <property type="match status" value="1"/>
</dbReference>
<dbReference type="AlphaFoldDB" id="A0A2T1A0C7"/>
<dbReference type="Gene3D" id="3.40.50.720">
    <property type="entry name" value="NAD(P)-binding Rossmann-like Domain"/>
    <property type="match status" value="1"/>
</dbReference>
<dbReference type="CDD" id="cd08241">
    <property type="entry name" value="QOR1"/>
    <property type="match status" value="1"/>
</dbReference>
<dbReference type="InterPro" id="IPR013154">
    <property type="entry name" value="ADH-like_N"/>
</dbReference>
<dbReference type="InterPro" id="IPR036291">
    <property type="entry name" value="NAD(P)-bd_dom_sf"/>
</dbReference>
<proteinExistence type="predicted"/>
<dbReference type="InterPro" id="IPR020843">
    <property type="entry name" value="ER"/>
</dbReference>
<dbReference type="InterPro" id="IPR051397">
    <property type="entry name" value="Zn-ADH-like_protein"/>
</dbReference>
<protein>
    <submittedName>
        <fullName evidence="2">NADPH2:quinone reductase</fullName>
    </submittedName>
</protein>
<name>A0A2T1A0C7_9ACTN</name>
<dbReference type="RefSeq" id="WP_106349166.1">
    <property type="nucleotide sequence ID" value="NZ_PVUE01000008.1"/>
</dbReference>
<dbReference type="PANTHER" id="PTHR43677:SF4">
    <property type="entry name" value="QUINONE OXIDOREDUCTASE-LIKE PROTEIN 2"/>
    <property type="match status" value="1"/>
</dbReference>
<dbReference type="SUPFAM" id="SSF50129">
    <property type="entry name" value="GroES-like"/>
    <property type="match status" value="1"/>
</dbReference>
<dbReference type="EMBL" id="PVUE01000008">
    <property type="protein sequence ID" value="PRZ41788.1"/>
    <property type="molecule type" value="Genomic_DNA"/>
</dbReference>
<dbReference type="GO" id="GO:0016491">
    <property type="term" value="F:oxidoreductase activity"/>
    <property type="evidence" value="ECO:0007669"/>
    <property type="project" value="InterPro"/>
</dbReference>
<evidence type="ECO:0000313" key="2">
    <source>
        <dbReference type="EMBL" id="PRZ41788.1"/>
    </source>
</evidence>
<dbReference type="Proteomes" id="UP000237752">
    <property type="component" value="Unassembled WGS sequence"/>
</dbReference>
<reference evidence="2 3" key="1">
    <citation type="submission" date="2018-03" db="EMBL/GenBank/DDBJ databases">
        <title>Genomic Encyclopedia of Archaeal and Bacterial Type Strains, Phase II (KMG-II): from individual species to whole genera.</title>
        <authorList>
            <person name="Goeker M."/>
        </authorList>
    </citation>
    <scope>NUCLEOTIDE SEQUENCE [LARGE SCALE GENOMIC DNA]</scope>
    <source>
        <strain evidence="2 3">DSM 100065</strain>
    </source>
</reference>
<evidence type="ECO:0000259" key="1">
    <source>
        <dbReference type="SMART" id="SM00829"/>
    </source>
</evidence>
<dbReference type="SMART" id="SM00829">
    <property type="entry name" value="PKS_ER"/>
    <property type="match status" value="1"/>
</dbReference>
<evidence type="ECO:0000313" key="3">
    <source>
        <dbReference type="Proteomes" id="UP000237752"/>
    </source>
</evidence>
<dbReference type="OrthoDB" id="9805883at2"/>
<gene>
    <name evidence="2" type="ORF">CLV47_108147</name>
</gene>
<dbReference type="Gene3D" id="3.90.180.10">
    <property type="entry name" value="Medium-chain alcohol dehydrogenases, catalytic domain"/>
    <property type="match status" value="1"/>
</dbReference>